<feature type="compositionally biased region" description="Acidic residues" evidence="1">
    <location>
        <begin position="165"/>
        <end position="190"/>
    </location>
</feature>
<gene>
    <name evidence="2" type="ORF">PIB30_094669</name>
</gene>
<keyword evidence="3" id="KW-1185">Reference proteome</keyword>
<feature type="compositionally biased region" description="Polar residues" evidence="1">
    <location>
        <begin position="96"/>
        <end position="108"/>
    </location>
</feature>
<name>A0ABU6TW56_9FABA</name>
<feature type="region of interest" description="Disordered" evidence="1">
    <location>
        <begin position="138"/>
        <end position="206"/>
    </location>
</feature>
<reference evidence="2 3" key="1">
    <citation type="journal article" date="2023" name="Plants (Basel)">
        <title>Bridging the Gap: Combining Genomics and Transcriptomics Approaches to Understand Stylosanthes scabra, an Orphan Legume from the Brazilian Caatinga.</title>
        <authorList>
            <person name="Ferreira-Neto J.R.C."/>
            <person name="da Silva M.D."/>
            <person name="Binneck E."/>
            <person name="de Melo N.F."/>
            <person name="da Silva R.H."/>
            <person name="de Melo A.L.T.M."/>
            <person name="Pandolfi V."/>
            <person name="Bustamante F.O."/>
            <person name="Brasileiro-Vidal A.C."/>
            <person name="Benko-Iseppon A.M."/>
        </authorList>
    </citation>
    <scope>NUCLEOTIDE SEQUENCE [LARGE SCALE GENOMIC DNA]</scope>
    <source>
        <tissue evidence="2">Leaves</tissue>
    </source>
</reference>
<evidence type="ECO:0000313" key="3">
    <source>
        <dbReference type="Proteomes" id="UP001341840"/>
    </source>
</evidence>
<evidence type="ECO:0000313" key="2">
    <source>
        <dbReference type="EMBL" id="MED6152712.1"/>
    </source>
</evidence>
<evidence type="ECO:0000256" key="1">
    <source>
        <dbReference type="SAM" id="MobiDB-lite"/>
    </source>
</evidence>
<sequence>MGSEVIYYEIEKREKYEDSNERADSDLVVVKTRRYHFDDEPFIHPLHSVHFNPDRPYELPIESLLALRRRDPSRGRDPSLQRSGPSRRASLKPQYSPLNPVSQLGSPPSFSKIVPLTQCLEGERPLKIWELIPPSEGWMCDGDEVEGKGVSGDIPPRVDEAKGIEEEDKNEEEEEEEEEDPKEDPSEEEMLALPRAMDMDADEDYL</sequence>
<organism evidence="2 3">
    <name type="scientific">Stylosanthes scabra</name>
    <dbReference type="NCBI Taxonomy" id="79078"/>
    <lineage>
        <taxon>Eukaryota</taxon>
        <taxon>Viridiplantae</taxon>
        <taxon>Streptophyta</taxon>
        <taxon>Embryophyta</taxon>
        <taxon>Tracheophyta</taxon>
        <taxon>Spermatophyta</taxon>
        <taxon>Magnoliopsida</taxon>
        <taxon>eudicotyledons</taxon>
        <taxon>Gunneridae</taxon>
        <taxon>Pentapetalae</taxon>
        <taxon>rosids</taxon>
        <taxon>fabids</taxon>
        <taxon>Fabales</taxon>
        <taxon>Fabaceae</taxon>
        <taxon>Papilionoideae</taxon>
        <taxon>50 kb inversion clade</taxon>
        <taxon>dalbergioids sensu lato</taxon>
        <taxon>Dalbergieae</taxon>
        <taxon>Pterocarpus clade</taxon>
        <taxon>Stylosanthes</taxon>
    </lineage>
</organism>
<proteinExistence type="predicted"/>
<dbReference type="EMBL" id="JASCZI010092729">
    <property type="protein sequence ID" value="MED6152712.1"/>
    <property type="molecule type" value="Genomic_DNA"/>
</dbReference>
<comment type="caution">
    <text evidence="2">The sequence shown here is derived from an EMBL/GenBank/DDBJ whole genome shotgun (WGS) entry which is preliminary data.</text>
</comment>
<protein>
    <submittedName>
        <fullName evidence="2">Uncharacterized protein</fullName>
    </submittedName>
</protein>
<dbReference type="Proteomes" id="UP001341840">
    <property type="component" value="Unassembled WGS sequence"/>
</dbReference>
<accession>A0ABU6TW56</accession>
<feature type="region of interest" description="Disordered" evidence="1">
    <location>
        <begin position="68"/>
        <end position="108"/>
    </location>
</feature>
<feature type="compositionally biased region" description="Basic and acidic residues" evidence="1">
    <location>
        <begin position="68"/>
        <end position="79"/>
    </location>
</feature>